<dbReference type="Gene3D" id="3.40.50.720">
    <property type="entry name" value="NAD(P)-binding Rossmann-like Domain"/>
    <property type="match status" value="1"/>
</dbReference>
<evidence type="ECO:0000313" key="2">
    <source>
        <dbReference type="Proteomes" id="UP000018849"/>
    </source>
</evidence>
<protein>
    <recommendedName>
        <fullName evidence="3">3-oxoacyl-ACP reductase</fullName>
    </recommendedName>
</protein>
<evidence type="ECO:0000313" key="1">
    <source>
        <dbReference type="EMBL" id="EPN60678.1"/>
    </source>
</evidence>
<dbReference type="SUPFAM" id="SSF51735">
    <property type="entry name" value="NAD(P)-binding Rossmann-fold domains"/>
    <property type="match status" value="1"/>
</dbReference>
<feature type="non-terminal residue" evidence="1">
    <location>
        <position position="23"/>
    </location>
</feature>
<dbReference type="EMBL" id="AOKF01001310">
    <property type="protein sequence ID" value="EPN60678.1"/>
    <property type="molecule type" value="Genomic_DNA"/>
</dbReference>
<dbReference type="InterPro" id="IPR036291">
    <property type="entry name" value="NAD(P)-bd_dom_sf"/>
</dbReference>
<dbReference type="Proteomes" id="UP000018849">
    <property type="component" value="Unassembled WGS sequence"/>
</dbReference>
<accession>A0A656JZS8</accession>
<reference evidence="1 2" key="1">
    <citation type="journal article" date="2013" name="PLoS Pathog.">
        <title>Genomic analysis of the Kiwifruit pathogen Pseudomonas syringae pv. actinidiae provides insight into the origins of an emergent plant disease.</title>
        <authorList>
            <person name="McCann H.C."/>
            <person name="Rikkerink E.H."/>
            <person name="Bertels F."/>
            <person name="Fiers M."/>
            <person name="Lu A."/>
            <person name="Rees-George J."/>
            <person name="Andersen M.T."/>
            <person name="Gleave A.P."/>
            <person name="Haubold B."/>
            <person name="Wohlers M.W."/>
            <person name="Guttman D.S."/>
            <person name="Wang P.W."/>
            <person name="Straub C."/>
            <person name="Vanneste J.L."/>
            <person name="Rainey P.B."/>
            <person name="Templeton M.D."/>
        </authorList>
    </citation>
    <scope>NUCLEOTIDE SEQUENCE [LARGE SCALE GENOMIC DNA]</scope>
    <source>
        <strain evidence="1 2">ICMP 19096</strain>
    </source>
</reference>
<proteinExistence type="predicted"/>
<comment type="caution">
    <text evidence="1">The sequence shown here is derived from an EMBL/GenBank/DDBJ whole genome shotgun (WGS) entry which is preliminary data.</text>
</comment>
<name>A0A656JZS8_PSESF</name>
<evidence type="ECO:0008006" key="3">
    <source>
        <dbReference type="Google" id="ProtNLM"/>
    </source>
</evidence>
<gene>
    <name evidence="1" type="ORF">A245_15557</name>
</gene>
<organism evidence="1 2">
    <name type="scientific">Pseudomonas syringae pv. actinidiae ICMP 19096</name>
    <dbReference type="NCBI Taxonomy" id="1194405"/>
    <lineage>
        <taxon>Bacteria</taxon>
        <taxon>Pseudomonadati</taxon>
        <taxon>Pseudomonadota</taxon>
        <taxon>Gammaproteobacteria</taxon>
        <taxon>Pseudomonadales</taxon>
        <taxon>Pseudomonadaceae</taxon>
        <taxon>Pseudomonas</taxon>
        <taxon>Pseudomonas syringae</taxon>
    </lineage>
</organism>
<dbReference type="AlphaFoldDB" id="A0A656JZS8"/>
<sequence>MELKDKLIIITGGGQGLGRAMAE</sequence>